<evidence type="ECO:0000256" key="9">
    <source>
        <dbReference type="ARBA" id="ARBA00023014"/>
    </source>
</evidence>
<dbReference type="InterPro" id="IPR009010">
    <property type="entry name" value="Asp_de-COase-like_dom_sf"/>
</dbReference>
<dbReference type="InterPro" id="IPR006963">
    <property type="entry name" value="Mopterin_OxRdtase_4Fe-4S_dom"/>
</dbReference>
<dbReference type="SUPFAM" id="SSF54292">
    <property type="entry name" value="2Fe-2S ferredoxin-like"/>
    <property type="match status" value="1"/>
</dbReference>
<dbReference type="GO" id="GO:0051539">
    <property type="term" value="F:4 iron, 4 sulfur cluster binding"/>
    <property type="evidence" value="ECO:0007669"/>
    <property type="project" value="UniProtKB-KW"/>
</dbReference>
<dbReference type="PROSITE" id="PS51085">
    <property type="entry name" value="2FE2S_FER_2"/>
    <property type="match status" value="1"/>
</dbReference>
<evidence type="ECO:0000256" key="12">
    <source>
        <dbReference type="RuleBase" id="RU003525"/>
    </source>
</evidence>
<dbReference type="Gene3D" id="3.10.20.740">
    <property type="match status" value="1"/>
</dbReference>
<dbReference type="Pfam" id="PF10588">
    <property type="entry name" value="NADH-G_4Fe-4S_3"/>
    <property type="match status" value="1"/>
</dbReference>
<dbReference type="Pfam" id="PF22117">
    <property type="entry name" value="Fer4_Nqo3"/>
    <property type="match status" value="1"/>
</dbReference>
<dbReference type="Gene3D" id="3.40.50.740">
    <property type="match status" value="2"/>
</dbReference>
<dbReference type="InterPro" id="IPR000283">
    <property type="entry name" value="NADH_UbQ_OxRdtase_75kDa_su_CS"/>
</dbReference>
<evidence type="ECO:0000259" key="16">
    <source>
        <dbReference type="PROSITE" id="PS51839"/>
    </source>
</evidence>
<dbReference type="InterPro" id="IPR006656">
    <property type="entry name" value="Mopterin_OxRdtase"/>
</dbReference>
<dbReference type="Gene3D" id="3.40.228.10">
    <property type="entry name" value="Dimethylsulfoxide Reductase, domain 2"/>
    <property type="match status" value="1"/>
</dbReference>
<feature type="domain" description="4Fe-4S His(Cys)3-ligated-type" evidence="16">
    <location>
        <begin position="100"/>
        <end position="139"/>
    </location>
</feature>
<evidence type="ECO:0000256" key="5">
    <source>
        <dbReference type="ARBA" id="ARBA00022719"/>
    </source>
</evidence>
<comment type="similarity">
    <text evidence="2 12">Belongs to the complex I 75 kDa subunit family.</text>
</comment>
<dbReference type="CDD" id="cd00207">
    <property type="entry name" value="fer2"/>
    <property type="match status" value="1"/>
</dbReference>
<comment type="function">
    <text evidence="12">NDH-1 shuttles electrons from NADH, via FMN and iron-sulfur (Fe-S) centers, to quinones in the respiratory chain. Couples the redox reaction to proton translocation (for every two electrons transferred, four hydrogen ions are translocated across the cytoplasmic membrane), and thus conserves the redox energy in a proton gradient.</text>
</comment>
<protein>
    <recommendedName>
        <fullName evidence="12">NADH-quinone oxidoreductase</fullName>
        <ecNumber evidence="12">7.1.1.-</ecNumber>
    </recommendedName>
</protein>
<dbReference type="Pfam" id="PF22151">
    <property type="entry name" value="Fer4_NDSU1"/>
    <property type="match status" value="1"/>
</dbReference>
<dbReference type="FunFam" id="3.10.20.740:FF:000001">
    <property type="entry name" value="NADH-quinone oxidoreductase subunit G"/>
    <property type="match status" value="1"/>
</dbReference>
<comment type="catalytic activity">
    <reaction evidence="11 12">
        <text>a quinone + NADH + 5 H(+)(in) = a quinol + NAD(+) + 4 H(+)(out)</text>
        <dbReference type="Rhea" id="RHEA:57888"/>
        <dbReference type="ChEBI" id="CHEBI:15378"/>
        <dbReference type="ChEBI" id="CHEBI:24646"/>
        <dbReference type="ChEBI" id="CHEBI:57540"/>
        <dbReference type="ChEBI" id="CHEBI:57945"/>
        <dbReference type="ChEBI" id="CHEBI:132124"/>
    </reaction>
</comment>
<dbReference type="NCBIfam" id="TIGR01973">
    <property type="entry name" value="NuoG"/>
    <property type="match status" value="1"/>
</dbReference>
<dbReference type="PROSITE" id="PS00641">
    <property type="entry name" value="COMPLEX1_75K_1"/>
    <property type="match status" value="1"/>
</dbReference>
<dbReference type="InterPro" id="IPR054351">
    <property type="entry name" value="NADH_UbQ_OxRdtase_ferredoxin"/>
</dbReference>
<evidence type="ECO:0000256" key="2">
    <source>
        <dbReference type="ARBA" id="ARBA00005404"/>
    </source>
</evidence>
<sequence length="834" mass="87794">MTVTTSAPSGGGEAAVPPEDLVTLTIDGIDISVPKGTLVIRAAELLGIEIPRFCDHPLLDPVGACRQCIVEVEGQRKPMASCTITCTDGMVVKSQLTSPVADKAQKGVMELLLINHPLDCPVCDKGGECPLQNQAMSHGAADSRFDGKKRTFEKPVPISTQVLLDRERCVLCARCTRFSNQVAGDPMIELLERGALQQVGTGQGDPFESYFSGNTIQICPVGALTSAAYRFRSRPFDLVSSPSVCEHCAGGCATRTDHRRGKVMRRLASNDPEVNEEWLCDKGRFGFRYAQQRDRLTTPLVRNADGVLEPSSWPEALETAARGLAAARGRTGVLTGGRLTVEDAYAYSKFARIALDTNDIDFRARVHSGEEADFLASRVAGRGRDLDGNGVTYTSLEKAPAVLLVGFESEEEAPGVFLRLRKANRKHGLRTFALATHATRGLTKAGGTLLPAAPGTETEWLDALAGGVGLDGDGAVAAEALRGAGSVIVVGERLAGVPGALSAVVRTAAATGATLVWIPRRAGERGAVEAGALPSLLPGGRPATDPRARDEVASVWGVAELPSRYGRDTGQIVEAAATGELGALLVAGVETVDLPDPARALEALDQVGFLVSLELRPSEVTRRADVVFPVAAVAEKPGTFLNWEGRARMFEAALKPDQMPRTLAPSDTRVLHMLADALDANLALPDLRTARRELDRLGGWAGSHADDPRDVSRPLPRPGDGEAVLAGHRMLLDLGRLQEGDEALAGTRHAAVARLSETTAAETGVKDGDLLAVTGPDGTVTFPLAVTVMPDRVVWVPLNSAGKGVPADTGAQPGGLVRIGPAAGATADSPEVRA</sequence>
<evidence type="ECO:0000256" key="8">
    <source>
        <dbReference type="ARBA" id="ARBA00023004"/>
    </source>
</evidence>
<feature type="region of interest" description="Disordered" evidence="13">
    <location>
        <begin position="806"/>
        <end position="834"/>
    </location>
</feature>
<dbReference type="PROSITE" id="PS00643">
    <property type="entry name" value="COMPLEX1_75K_3"/>
    <property type="match status" value="1"/>
</dbReference>
<dbReference type="Pfam" id="PF00384">
    <property type="entry name" value="Molybdopterin"/>
    <property type="match status" value="1"/>
</dbReference>
<dbReference type="RefSeq" id="WP_185299160.1">
    <property type="nucleotide sequence ID" value="NZ_CP045702.1"/>
</dbReference>
<dbReference type="Gene3D" id="3.30.70.20">
    <property type="match status" value="1"/>
</dbReference>
<keyword evidence="10 12" id="KW-0520">NAD</keyword>
<dbReference type="Pfam" id="PF13510">
    <property type="entry name" value="Fer2_4"/>
    <property type="match status" value="1"/>
</dbReference>
<evidence type="ECO:0000259" key="15">
    <source>
        <dbReference type="PROSITE" id="PS51669"/>
    </source>
</evidence>
<feature type="domain" description="2Fe-2S ferredoxin-type" evidence="14">
    <location>
        <begin position="20"/>
        <end position="98"/>
    </location>
</feature>
<evidence type="ECO:0000256" key="4">
    <source>
        <dbReference type="ARBA" id="ARBA00022714"/>
    </source>
</evidence>
<keyword evidence="7 12" id="KW-1278">Translocase</keyword>
<evidence type="ECO:0000256" key="10">
    <source>
        <dbReference type="ARBA" id="ARBA00023027"/>
    </source>
</evidence>
<dbReference type="GO" id="GO:0046872">
    <property type="term" value="F:metal ion binding"/>
    <property type="evidence" value="ECO:0007669"/>
    <property type="project" value="UniProtKB-UniRule"/>
</dbReference>
<evidence type="ECO:0000256" key="7">
    <source>
        <dbReference type="ARBA" id="ARBA00022967"/>
    </source>
</evidence>
<dbReference type="SMART" id="SM00926">
    <property type="entry name" value="Molybdop_Fe4S4"/>
    <property type="match status" value="1"/>
</dbReference>
<dbReference type="GO" id="GO:0003954">
    <property type="term" value="F:NADH dehydrogenase activity"/>
    <property type="evidence" value="ECO:0007669"/>
    <property type="project" value="TreeGrafter"/>
</dbReference>
<accession>A0A7G7BJZ4</accession>
<dbReference type="GO" id="GO:0042773">
    <property type="term" value="P:ATP synthesis coupled electron transport"/>
    <property type="evidence" value="ECO:0007669"/>
    <property type="project" value="InterPro"/>
</dbReference>
<dbReference type="GO" id="GO:0008137">
    <property type="term" value="F:NADH dehydrogenase (ubiquinone) activity"/>
    <property type="evidence" value="ECO:0007669"/>
    <property type="project" value="UniProtKB-UniRule"/>
</dbReference>
<evidence type="ECO:0000313" key="18">
    <source>
        <dbReference type="Proteomes" id="UP000515307"/>
    </source>
</evidence>
<dbReference type="GO" id="GO:0048038">
    <property type="term" value="F:quinone binding"/>
    <property type="evidence" value="ECO:0007669"/>
    <property type="project" value="UniProtKB-UniRule"/>
</dbReference>
<dbReference type="InterPro" id="IPR050123">
    <property type="entry name" value="Prok_molybdopt-oxidoreductase"/>
</dbReference>
<dbReference type="SUPFAM" id="SSF54862">
    <property type="entry name" value="4Fe-4S ferredoxins"/>
    <property type="match status" value="1"/>
</dbReference>
<evidence type="ECO:0000259" key="14">
    <source>
        <dbReference type="PROSITE" id="PS51085"/>
    </source>
</evidence>
<keyword evidence="8 12" id="KW-0408">Iron</keyword>
<evidence type="ECO:0000256" key="13">
    <source>
        <dbReference type="SAM" id="MobiDB-lite"/>
    </source>
</evidence>
<feature type="domain" description="4Fe-4S Mo/W bis-MGD-type" evidence="15">
    <location>
        <begin position="238"/>
        <end position="294"/>
    </location>
</feature>
<keyword evidence="18" id="KW-1185">Reference proteome</keyword>
<dbReference type="Gene3D" id="2.20.25.90">
    <property type="entry name" value="ADC-like domains"/>
    <property type="match status" value="1"/>
</dbReference>
<dbReference type="InterPro" id="IPR019574">
    <property type="entry name" value="NADH_UbQ_OxRdtase_Gsu_4Fe4S-bd"/>
</dbReference>
<proteinExistence type="inferred from homology"/>
<dbReference type="SUPFAM" id="SSF50692">
    <property type="entry name" value="ADC-like"/>
    <property type="match status" value="1"/>
</dbReference>
<dbReference type="SMART" id="SM00929">
    <property type="entry name" value="NADH-G_4Fe-4S_3"/>
    <property type="match status" value="1"/>
</dbReference>
<dbReference type="CDD" id="cd02788">
    <property type="entry name" value="MopB_CT_NDH-1_NuoG2-N7"/>
    <property type="match status" value="1"/>
</dbReference>
<dbReference type="AlphaFoldDB" id="A0A7G7BJZ4"/>
<keyword evidence="9 12" id="KW-0411">Iron-sulfur</keyword>
<feature type="region of interest" description="Disordered" evidence="13">
    <location>
        <begin position="698"/>
        <end position="720"/>
    </location>
</feature>
<evidence type="ECO:0000256" key="11">
    <source>
        <dbReference type="ARBA" id="ARBA00047712"/>
    </source>
</evidence>
<keyword evidence="4 12" id="KW-0001">2Fe-2S</keyword>
<evidence type="ECO:0000256" key="6">
    <source>
        <dbReference type="ARBA" id="ARBA00022723"/>
    </source>
</evidence>
<keyword evidence="17" id="KW-0560">Oxidoreductase</keyword>
<gene>
    <name evidence="17" type="ORF">F0344_14400</name>
</gene>
<dbReference type="GO" id="GO:0016020">
    <property type="term" value="C:membrane"/>
    <property type="evidence" value="ECO:0007669"/>
    <property type="project" value="InterPro"/>
</dbReference>
<dbReference type="PANTHER" id="PTHR43105:SF12">
    <property type="entry name" value="NADH-QUINONE OXIDOREDUCTASE SUBUNIT G"/>
    <property type="match status" value="1"/>
</dbReference>
<dbReference type="PANTHER" id="PTHR43105">
    <property type="entry name" value="RESPIRATORY NITRATE REDUCTASE"/>
    <property type="match status" value="1"/>
</dbReference>
<dbReference type="EC" id="7.1.1.-" evidence="12"/>
<dbReference type="NCBIfam" id="NF005895">
    <property type="entry name" value="PRK07860.1"/>
    <property type="match status" value="1"/>
</dbReference>
<dbReference type="PROSITE" id="PS51669">
    <property type="entry name" value="4FE4S_MOW_BIS_MGD"/>
    <property type="match status" value="1"/>
</dbReference>
<dbReference type="KEGG" id="sfiy:F0344_14400"/>
<organism evidence="17 18">
    <name type="scientific">Streptomyces finlayi</name>
    <dbReference type="NCBI Taxonomy" id="67296"/>
    <lineage>
        <taxon>Bacteria</taxon>
        <taxon>Bacillati</taxon>
        <taxon>Actinomycetota</taxon>
        <taxon>Actinomycetes</taxon>
        <taxon>Kitasatosporales</taxon>
        <taxon>Streptomycetaceae</taxon>
        <taxon>Streptomyces</taxon>
    </lineage>
</organism>
<dbReference type="PROSITE" id="PS00642">
    <property type="entry name" value="COMPLEX1_75K_2"/>
    <property type="match status" value="1"/>
</dbReference>
<dbReference type="FunFam" id="3.30.70.20:FF:000016">
    <property type="entry name" value="NADH-quinone oxidoreductase"/>
    <property type="match status" value="1"/>
</dbReference>
<evidence type="ECO:0000313" key="17">
    <source>
        <dbReference type="EMBL" id="QNE75659.1"/>
    </source>
</evidence>
<keyword evidence="6 12" id="KW-0479">Metal-binding</keyword>
<dbReference type="Proteomes" id="UP000515307">
    <property type="component" value="Chromosome"/>
</dbReference>
<comment type="cofactor">
    <cofactor evidence="1 12">
        <name>[4Fe-4S] cluster</name>
        <dbReference type="ChEBI" id="CHEBI:49883"/>
    </cofactor>
</comment>
<evidence type="ECO:0000256" key="3">
    <source>
        <dbReference type="ARBA" id="ARBA00022485"/>
    </source>
</evidence>
<keyword evidence="3 12" id="KW-0004">4Fe-4S</keyword>
<dbReference type="InterPro" id="IPR036010">
    <property type="entry name" value="2Fe-2S_ferredoxin-like_sf"/>
</dbReference>
<dbReference type="InterPro" id="IPR010228">
    <property type="entry name" value="NADH_UbQ_OxRdtase_Gsu"/>
</dbReference>
<evidence type="ECO:0000256" key="1">
    <source>
        <dbReference type="ARBA" id="ARBA00001966"/>
    </source>
</evidence>
<dbReference type="InterPro" id="IPR001041">
    <property type="entry name" value="2Fe-2S_ferredoxin-type"/>
</dbReference>
<dbReference type="SUPFAM" id="SSF53706">
    <property type="entry name" value="Formate dehydrogenase/DMSO reductase, domains 1-3"/>
    <property type="match status" value="1"/>
</dbReference>
<keyword evidence="5 12" id="KW-0874">Quinone</keyword>
<name>A0A7G7BJZ4_9ACTN</name>
<comment type="cofactor">
    <cofactor evidence="12">
        <name>[2Fe-2S] cluster</name>
        <dbReference type="ChEBI" id="CHEBI:190135"/>
    </cofactor>
    <text evidence="12">Binds 1 [2Fe-2S] cluster per subunit.</text>
</comment>
<dbReference type="GO" id="GO:0051537">
    <property type="term" value="F:2 iron, 2 sulfur cluster binding"/>
    <property type="evidence" value="ECO:0007669"/>
    <property type="project" value="UniProtKB-UniRule"/>
</dbReference>
<reference evidence="18" key="1">
    <citation type="submission" date="2019-10" db="EMBL/GenBank/DDBJ databases">
        <title>Antimicrobial potential of Antarctic Bacteria.</title>
        <authorList>
            <person name="Benaud N."/>
            <person name="Edwards R.J."/>
            <person name="Ferrari B.C."/>
        </authorList>
    </citation>
    <scope>NUCLEOTIDE SEQUENCE [LARGE SCALE GENOMIC DNA]</scope>
    <source>
        <strain evidence="18">NBSH44</strain>
    </source>
</reference>
<dbReference type="EMBL" id="CP045702">
    <property type="protein sequence ID" value="QNE75659.1"/>
    <property type="molecule type" value="Genomic_DNA"/>
</dbReference>
<dbReference type="PROSITE" id="PS51839">
    <property type="entry name" value="4FE4S_HC3"/>
    <property type="match status" value="1"/>
</dbReference>